<dbReference type="GO" id="GO:0008483">
    <property type="term" value="F:transaminase activity"/>
    <property type="evidence" value="ECO:0007669"/>
    <property type="project" value="TreeGrafter"/>
</dbReference>
<evidence type="ECO:0000313" key="4">
    <source>
        <dbReference type="Proteomes" id="UP000245591"/>
    </source>
</evidence>
<dbReference type="SUPFAM" id="SSF53383">
    <property type="entry name" value="PLP-dependent transferases"/>
    <property type="match status" value="1"/>
</dbReference>
<sequence length="247" mass="27286">MSGEHLLSKLAIKNTSGDLEALLAFKSATKDQYDELTNPSGVLNLGVAVNKLQEEVILKKLNSVNQVVKEDLEYFDPTGTLPFREAIADIFNRHFNVHKQVESDQIMVVNGVTSGIDVVTSVLCDPGDAILISEPYYSAFITDVSLRAQAEVHGVQVPLEEIQLPSQVTYYEQKLKELTSKGIKTKMIIICNPHNPTGKCYSRKAIEALLRFASENQLFVLMDEIYALSVYRGKDVSSAGTVESSDD</sequence>
<dbReference type="InterPro" id="IPR050478">
    <property type="entry name" value="Ethylene_sulfur-biosynth"/>
</dbReference>
<feature type="domain" description="Aminotransferase class I/classII large" evidence="2">
    <location>
        <begin position="42"/>
        <end position="241"/>
    </location>
</feature>
<dbReference type="InterPro" id="IPR015421">
    <property type="entry name" value="PyrdxlP-dep_Trfase_major"/>
</dbReference>
<dbReference type="InterPro" id="IPR004839">
    <property type="entry name" value="Aminotransferase_I/II_large"/>
</dbReference>
<keyword evidence="4" id="KW-1185">Reference proteome</keyword>
<gene>
    <name evidence="3" type="ORF">BB558_007174</name>
</gene>
<feature type="non-terminal residue" evidence="3">
    <location>
        <position position="247"/>
    </location>
</feature>
<reference evidence="3 4" key="1">
    <citation type="journal article" date="2018" name="MBio">
        <title>Comparative Genomics Reveals the Core Gene Toolbox for the Fungus-Insect Symbiosis.</title>
        <authorList>
            <person name="Wang Y."/>
            <person name="Stata M."/>
            <person name="Wang W."/>
            <person name="Stajich J.E."/>
            <person name="White M.M."/>
            <person name="Moncalvo J.M."/>
        </authorList>
    </citation>
    <scope>NUCLEOTIDE SEQUENCE [LARGE SCALE GENOMIC DNA]</scope>
    <source>
        <strain evidence="3 4">AUS-126-30</strain>
    </source>
</reference>
<dbReference type="AlphaFoldDB" id="A0A2U1IVP4"/>
<evidence type="ECO:0000259" key="2">
    <source>
        <dbReference type="Pfam" id="PF00155"/>
    </source>
</evidence>
<dbReference type="Pfam" id="PF00155">
    <property type="entry name" value="Aminotran_1_2"/>
    <property type="match status" value="1"/>
</dbReference>
<keyword evidence="1" id="KW-0663">Pyridoxal phosphate</keyword>
<dbReference type="GO" id="GO:0006520">
    <property type="term" value="P:amino acid metabolic process"/>
    <property type="evidence" value="ECO:0007669"/>
    <property type="project" value="TreeGrafter"/>
</dbReference>
<dbReference type="Gene3D" id="3.40.640.10">
    <property type="entry name" value="Type I PLP-dependent aspartate aminotransferase-like (Major domain)"/>
    <property type="match status" value="1"/>
</dbReference>
<evidence type="ECO:0000256" key="1">
    <source>
        <dbReference type="ARBA" id="ARBA00022898"/>
    </source>
</evidence>
<dbReference type="InterPro" id="IPR015422">
    <property type="entry name" value="PyrdxlP-dep_Trfase_small"/>
</dbReference>
<proteinExistence type="predicted"/>
<dbReference type="InterPro" id="IPR015424">
    <property type="entry name" value="PyrdxlP-dep_Trfase"/>
</dbReference>
<dbReference type="EMBL" id="MBFU01001094">
    <property type="protein sequence ID" value="PVZ96895.1"/>
    <property type="molecule type" value="Genomic_DNA"/>
</dbReference>
<dbReference type="CDD" id="cd00609">
    <property type="entry name" value="AAT_like"/>
    <property type="match status" value="1"/>
</dbReference>
<comment type="caution">
    <text evidence="3">The sequence shown here is derived from an EMBL/GenBank/DDBJ whole genome shotgun (WGS) entry which is preliminary data.</text>
</comment>
<dbReference type="PRINTS" id="PR00753">
    <property type="entry name" value="ACCSYNTHASE"/>
</dbReference>
<dbReference type="GO" id="GO:0030170">
    <property type="term" value="F:pyridoxal phosphate binding"/>
    <property type="evidence" value="ECO:0007669"/>
    <property type="project" value="InterPro"/>
</dbReference>
<dbReference type="Gene3D" id="3.90.1150.10">
    <property type="entry name" value="Aspartate Aminotransferase, domain 1"/>
    <property type="match status" value="1"/>
</dbReference>
<accession>A0A2U1IVP4</accession>
<dbReference type="PANTHER" id="PTHR43795">
    <property type="entry name" value="BIFUNCTIONAL ASPARTATE AMINOTRANSFERASE AND GLUTAMATE/ASPARTATE-PREPHENATE AMINOTRANSFERASE-RELATED"/>
    <property type="match status" value="1"/>
</dbReference>
<dbReference type="Proteomes" id="UP000245591">
    <property type="component" value="Unassembled WGS sequence"/>
</dbReference>
<organism evidence="3 4">
    <name type="scientific">Smittium angustum</name>
    <dbReference type="NCBI Taxonomy" id="133377"/>
    <lineage>
        <taxon>Eukaryota</taxon>
        <taxon>Fungi</taxon>
        <taxon>Fungi incertae sedis</taxon>
        <taxon>Zoopagomycota</taxon>
        <taxon>Kickxellomycotina</taxon>
        <taxon>Harpellomycetes</taxon>
        <taxon>Harpellales</taxon>
        <taxon>Legeriomycetaceae</taxon>
        <taxon>Smittium</taxon>
    </lineage>
</organism>
<dbReference type="PANTHER" id="PTHR43795:SF39">
    <property type="entry name" value="AMINOTRANSFERASE CLASS I_CLASSII DOMAIN-CONTAINING PROTEIN"/>
    <property type="match status" value="1"/>
</dbReference>
<name>A0A2U1IVP4_SMIAN</name>
<protein>
    <recommendedName>
        <fullName evidence="2">Aminotransferase class I/classII large domain-containing protein</fullName>
    </recommendedName>
</protein>
<evidence type="ECO:0000313" key="3">
    <source>
        <dbReference type="EMBL" id="PVZ96895.1"/>
    </source>
</evidence>